<dbReference type="SUPFAM" id="SSF48371">
    <property type="entry name" value="ARM repeat"/>
    <property type="match status" value="2"/>
</dbReference>
<feature type="compositionally biased region" description="Basic and acidic residues" evidence="21">
    <location>
        <begin position="1166"/>
        <end position="1183"/>
    </location>
</feature>
<evidence type="ECO:0000256" key="13">
    <source>
        <dbReference type="ARBA" id="ARBA00023034"/>
    </source>
</evidence>
<dbReference type="GO" id="GO:0072686">
    <property type="term" value="C:mitotic spindle"/>
    <property type="evidence" value="ECO:0007669"/>
    <property type="project" value="TreeGrafter"/>
</dbReference>
<evidence type="ECO:0000256" key="19">
    <source>
        <dbReference type="ARBA" id="ARBA00083433"/>
    </source>
</evidence>
<keyword evidence="7" id="KW-0963">Cytoplasm</keyword>
<feature type="repeat" description="HEAT" evidence="20">
    <location>
        <begin position="168"/>
        <end position="206"/>
    </location>
</feature>
<feature type="domain" description="TOG" evidence="22">
    <location>
        <begin position="1262"/>
        <end position="1498"/>
    </location>
</feature>
<evidence type="ECO:0000256" key="17">
    <source>
        <dbReference type="ARBA" id="ARBA00055763"/>
    </source>
</evidence>
<keyword evidence="13" id="KW-0333">Golgi apparatus</keyword>
<dbReference type="GO" id="GO:0071711">
    <property type="term" value="P:basement membrane organization"/>
    <property type="evidence" value="ECO:0007669"/>
    <property type="project" value="UniProtKB-ARBA"/>
</dbReference>
<gene>
    <name evidence="24" type="primary">CLASP2</name>
</gene>
<feature type="domain" description="TOG" evidence="22">
    <location>
        <begin position="317"/>
        <end position="550"/>
    </location>
</feature>
<dbReference type="Pfam" id="PF21040">
    <property type="entry name" value="CEP104-like_TOG"/>
    <property type="match status" value="1"/>
</dbReference>
<dbReference type="GO" id="GO:0090307">
    <property type="term" value="P:mitotic spindle assembly"/>
    <property type="evidence" value="ECO:0007669"/>
    <property type="project" value="TreeGrafter"/>
</dbReference>
<dbReference type="GO" id="GO:0031023">
    <property type="term" value="P:microtubule organizing center organization"/>
    <property type="evidence" value="ECO:0007669"/>
    <property type="project" value="UniProtKB-ARBA"/>
</dbReference>
<organism evidence="23 24">
    <name type="scientific">Sapajus apella</name>
    <name type="common">Brown-capped capuchin</name>
    <name type="synonym">Cebus apella</name>
    <dbReference type="NCBI Taxonomy" id="9515"/>
    <lineage>
        <taxon>Eukaryota</taxon>
        <taxon>Metazoa</taxon>
        <taxon>Chordata</taxon>
        <taxon>Craniata</taxon>
        <taxon>Vertebrata</taxon>
        <taxon>Euteleostomi</taxon>
        <taxon>Mammalia</taxon>
        <taxon>Eutheria</taxon>
        <taxon>Euarchontoglires</taxon>
        <taxon>Primates</taxon>
        <taxon>Haplorrhini</taxon>
        <taxon>Platyrrhini</taxon>
        <taxon>Cebidae</taxon>
        <taxon>Cebinae</taxon>
        <taxon>Sapajus</taxon>
    </lineage>
</organism>
<evidence type="ECO:0000256" key="5">
    <source>
        <dbReference type="ARBA" id="ARBA00009549"/>
    </source>
</evidence>
<dbReference type="GeneID" id="116543474"/>
<evidence type="ECO:0000256" key="3">
    <source>
        <dbReference type="ARBA" id="ARBA00004601"/>
    </source>
</evidence>
<proteinExistence type="inferred from homology"/>
<feature type="compositionally biased region" description="Low complexity" evidence="21">
    <location>
        <begin position="549"/>
        <end position="567"/>
    </location>
</feature>
<dbReference type="Gene3D" id="1.25.10.10">
    <property type="entry name" value="Leucine-rich Repeat Variant"/>
    <property type="match status" value="4"/>
</dbReference>
<feature type="region of interest" description="Disordered" evidence="21">
    <location>
        <begin position="1089"/>
        <end position="1139"/>
    </location>
</feature>
<dbReference type="GO" id="GO:0030981">
    <property type="term" value="C:cortical microtubule cytoskeleton"/>
    <property type="evidence" value="ECO:0007669"/>
    <property type="project" value="UniProtKB-ARBA"/>
</dbReference>
<dbReference type="GO" id="GO:0000776">
    <property type="term" value="C:kinetochore"/>
    <property type="evidence" value="ECO:0007669"/>
    <property type="project" value="UniProtKB-KW"/>
</dbReference>
<dbReference type="GO" id="GO:0005828">
    <property type="term" value="C:kinetochore microtubule"/>
    <property type="evidence" value="ECO:0007669"/>
    <property type="project" value="UniProtKB-ARBA"/>
</dbReference>
<evidence type="ECO:0000256" key="6">
    <source>
        <dbReference type="ARBA" id="ARBA00022454"/>
    </source>
</evidence>
<feature type="region of interest" description="Disordered" evidence="21">
    <location>
        <begin position="1163"/>
        <end position="1206"/>
    </location>
</feature>
<evidence type="ECO:0000256" key="14">
    <source>
        <dbReference type="ARBA" id="ARBA00023212"/>
    </source>
</evidence>
<name>A0A6J3H4P9_SAPAP</name>
<evidence type="ECO:0000256" key="9">
    <source>
        <dbReference type="ARBA" id="ARBA00022701"/>
    </source>
</evidence>
<dbReference type="InterPro" id="IPR048491">
    <property type="entry name" value="XMAP215_CLASP_TOG"/>
</dbReference>
<dbReference type="FunFam" id="1.25.10.10:FF:000006">
    <property type="entry name" value="CLIP-associating protein 1 isoform 2"/>
    <property type="match status" value="1"/>
</dbReference>
<dbReference type="GO" id="GO:0005813">
    <property type="term" value="C:centrosome"/>
    <property type="evidence" value="ECO:0007669"/>
    <property type="project" value="UniProtKB-SubCell"/>
</dbReference>
<dbReference type="GO" id="GO:0010458">
    <property type="term" value="P:exit from mitosis"/>
    <property type="evidence" value="ECO:0007669"/>
    <property type="project" value="UniProtKB-ARBA"/>
</dbReference>
<feature type="compositionally biased region" description="Basic and acidic residues" evidence="21">
    <location>
        <begin position="644"/>
        <end position="658"/>
    </location>
</feature>
<feature type="compositionally biased region" description="Polar residues" evidence="21">
    <location>
        <begin position="586"/>
        <end position="600"/>
    </location>
</feature>
<dbReference type="GO" id="GO:0007030">
    <property type="term" value="P:Golgi organization"/>
    <property type="evidence" value="ECO:0007669"/>
    <property type="project" value="UniProtKB-ARBA"/>
</dbReference>
<evidence type="ECO:0000256" key="4">
    <source>
        <dbReference type="ARBA" id="ARBA00004629"/>
    </source>
</evidence>
<dbReference type="PANTHER" id="PTHR21567:SF30">
    <property type="entry name" value="CLIP-ASSOCIATING PROTEIN 2"/>
    <property type="match status" value="1"/>
</dbReference>
<dbReference type="GO" id="GO:0045180">
    <property type="term" value="C:basal cortex"/>
    <property type="evidence" value="ECO:0007669"/>
    <property type="project" value="TreeGrafter"/>
</dbReference>
<dbReference type="PROSITE" id="PS50077">
    <property type="entry name" value="HEAT_REPEAT"/>
    <property type="match status" value="1"/>
</dbReference>
<feature type="domain" description="TOG" evidence="22">
    <location>
        <begin position="7"/>
        <end position="232"/>
    </location>
</feature>
<feature type="compositionally biased region" description="Gly residues" evidence="21">
    <location>
        <begin position="280"/>
        <end position="294"/>
    </location>
</feature>
<dbReference type="GO" id="GO:0030010">
    <property type="term" value="P:establishment of cell polarity"/>
    <property type="evidence" value="ECO:0007669"/>
    <property type="project" value="UniProtKB-ARBA"/>
</dbReference>
<dbReference type="GO" id="GO:0002162">
    <property type="term" value="F:dystroglycan binding"/>
    <property type="evidence" value="ECO:0007669"/>
    <property type="project" value="UniProtKB-ARBA"/>
</dbReference>
<dbReference type="FunFam" id="1.25.10.10:FF:000031">
    <property type="entry name" value="CLIP-associating protein 1 isoform 2"/>
    <property type="match status" value="1"/>
</dbReference>
<dbReference type="FunFam" id="1.25.10.10:FF:000005">
    <property type="entry name" value="CLIP-associating protein 1 isoform 2"/>
    <property type="match status" value="1"/>
</dbReference>
<keyword evidence="9" id="KW-0493">Microtubule</keyword>
<comment type="similarity">
    <text evidence="5">Belongs to the CLASP family.</text>
</comment>
<dbReference type="InterPro" id="IPR016024">
    <property type="entry name" value="ARM-type_fold"/>
</dbReference>
<keyword evidence="23" id="KW-1185">Reference proteome</keyword>
<dbReference type="GO" id="GO:0034453">
    <property type="term" value="P:microtubule anchoring"/>
    <property type="evidence" value="ECO:0007669"/>
    <property type="project" value="UniProtKB-ARBA"/>
</dbReference>
<dbReference type="InterPro" id="IPR057546">
    <property type="entry name" value="HEAT_GCN1"/>
</dbReference>
<evidence type="ECO:0000256" key="7">
    <source>
        <dbReference type="ARBA" id="ARBA00022490"/>
    </source>
</evidence>
<dbReference type="CTD" id="23122"/>
<keyword evidence="14" id="KW-0206">Cytoskeleton</keyword>
<feature type="region of interest" description="Disordered" evidence="21">
    <location>
        <begin position="547"/>
        <end position="601"/>
    </location>
</feature>
<evidence type="ECO:0000256" key="21">
    <source>
        <dbReference type="SAM" id="MobiDB-lite"/>
    </source>
</evidence>
<feature type="region of interest" description="Disordered" evidence="21">
    <location>
        <begin position="244"/>
        <end position="294"/>
    </location>
</feature>
<feature type="region of interest" description="Disordered" evidence="21">
    <location>
        <begin position="829"/>
        <end position="857"/>
    </location>
</feature>
<keyword evidence="12" id="KW-0995">Kinetochore</keyword>
<dbReference type="PANTHER" id="PTHR21567">
    <property type="entry name" value="CLASP"/>
    <property type="match status" value="1"/>
</dbReference>
<dbReference type="FunFam" id="1.25.10.10:FF:000001">
    <property type="entry name" value="CLIP-associating protein 1 isoform 2"/>
    <property type="match status" value="1"/>
</dbReference>
<keyword evidence="16" id="KW-0137">Centromere</keyword>
<dbReference type="GO" id="GO:0045921">
    <property type="term" value="P:positive regulation of exocytosis"/>
    <property type="evidence" value="ECO:0007669"/>
    <property type="project" value="UniProtKB-ARBA"/>
</dbReference>
<evidence type="ECO:0000256" key="16">
    <source>
        <dbReference type="ARBA" id="ARBA00023328"/>
    </source>
</evidence>
<evidence type="ECO:0000256" key="10">
    <source>
        <dbReference type="ARBA" id="ARBA00022737"/>
    </source>
</evidence>
<dbReference type="GO" id="GO:0040001">
    <property type="term" value="P:establishment of mitotic spindle localization"/>
    <property type="evidence" value="ECO:0007669"/>
    <property type="project" value="TreeGrafter"/>
</dbReference>
<feature type="region of interest" description="Disordered" evidence="21">
    <location>
        <begin position="721"/>
        <end position="794"/>
    </location>
</feature>
<dbReference type="GO" id="GO:0007020">
    <property type="term" value="P:microtubule nucleation"/>
    <property type="evidence" value="ECO:0007669"/>
    <property type="project" value="UniProtKB-ARBA"/>
</dbReference>
<feature type="compositionally biased region" description="Low complexity" evidence="21">
    <location>
        <begin position="839"/>
        <end position="853"/>
    </location>
</feature>
<keyword evidence="8" id="KW-0132">Cell division</keyword>
<dbReference type="GO" id="GO:0051497">
    <property type="term" value="P:negative regulation of stress fiber assembly"/>
    <property type="evidence" value="ECO:0007669"/>
    <property type="project" value="UniProtKB-ARBA"/>
</dbReference>
<comment type="subcellular location">
    <subcellularLocation>
        <location evidence="4">Chromosome</location>
        <location evidence="4">Centromere</location>
        <location evidence="4">Kinetochore</location>
    </subcellularLocation>
    <subcellularLocation>
        <location evidence="2">Cytoplasm</location>
        <location evidence="2">Cytoskeleton</location>
        <location evidence="2">Microtubule organizing center</location>
        <location evidence="2">Centrosome</location>
    </subcellularLocation>
    <subcellularLocation>
        <location evidence="1">Cytoplasm</location>
        <location evidence="1">Cytoskeleton</location>
        <location evidence="1">Spindle</location>
    </subcellularLocation>
    <subcellularLocation>
        <location evidence="3">Golgi apparatus</location>
        <location evidence="3">trans-Golgi network</location>
    </subcellularLocation>
</comment>
<evidence type="ECO:0000256" key="1">
    <source>
        <dbReference type="ARBA" id="ARBA00004186"/>
    </source>
</evidence>
<dbReference type="InterPro" id="IPR034085">
    <property type="entry name" value="TOG"/>
</dbReference>
<dbReference type="GO" id="GO:0090091">
    <property type="term" value="P:positive regulation of extracellular matrix disassembly"/>
    <property type="evidence" value="ECO:0007669"/>
    <property type="project" value="UniProtKB-ARBA"/>
</dbReference>
<feature type="region of interest" description="Disordered" evidence="21">
    <location>
        <begin position="638"/>
        <end position="700"/>
    </location>
</feature>
<dbReference type="Pfam" id="PF12348">
    <property type="entry name" value="CLASP_N"/>
    <property type="match status" value="1"/>
</dbReference>
<feature type="compositionally biased region" description="Polar residues" evidence="21">
    <location>
        <begin position="1091"/>
        <end position="1103"/>
    </location>
</feature>
<keyword evidence="10" id="KW-0677">Repeat</keyword>
<dbReference type="InterPro" id="IPR011989">
    <property type="entry name" value="ARM-like"/>
</dbReference>
<dbReference type="GO" id="GO:0007026">
    <property type="term" value="P:negative regulation of microtubule depolymerization"/>
    <property type="evidence" value="ECO:0007669"/>
    <property type="project" value="UniProtKB-ARBA"/>
</dbReference>
<sequence length="1505" mass="164861">MEPRSMEYFSAQVQQKDVGGRLQVGQELLLYLGAPGAIPDLEEDLGRLGKTVDALTGWVGSSNYRVSLMGLEILSAFVDKLSTRFRSYVAMVIVALIDRMGDAKDKVREEAQTLMLKLMDQVAPPMYIWEQLASGFKHKNFRSREGVCLCLIETLNIFGAQPLVISKLVPHLCILFGDSNSQVRDAAISAIVEIYRHVGEKVRMDLYKRGIPPARLEMIFAKFDEVQSSGGMILSVCKDKSFDDEESVDGNRPSSAASAFKVPPPKTPGNPVNSARKPGSAGGPKVGGASKEGGAGAVDEDDFIKAFTDVPSIQIYSSRELEETLNKIREILSDDKHDWDQRANALKKIRSLLVAGAAQYDCFFQHLRLLDGALKLSAKDLRSQVVREACITVAHLSTVLGNKFDHGAEAIVPTLFNLVPNSAKVMATSGCAAIRFIIRHTHVPRLIPLITSNCTSKSVPVRRRSFEFLDLLLQEWQTHSLERHAAVLVETIKKGIHDADAEARVEARKTYMGLRNHFPGEAETLYNSLEPSYQKSLQTYLKSSGSVASLPQSDRSSSSSQESLNRPFSSKWSTANPSTVAGRVSAGSSKASSLPGSLQRSRSDIDVNAAAGAKAHHAAGQSVRSGRLGVGALNPGSYASLEDTSEKLDGTASEDGRVRAKLSAPLAGMGNAKADSRGRSRTKMVSQSQPGSRSGSPGRVLTTTALSTVSSGVQRVLVNSASAQKRSKIPRSQGCSREASPSRLSVARSSRIPRPSVSQGCSREASRESSRDTSPVRSFQPLGPGYGISQSSRLSSSVSAMRVLNTGSDVEEAVADALKKPARRRYESYGMHSDDDANSDASSACSERSYSSRNGSIPTYMRQTEDVAEVLNRCASSNWSERKEGLLGLQNLLKNQRTLSRVELKRLCEIFTRMFADPHGKVFSMFLETLVDFIQVHKDDLQDWLFVLLTQLLKKMGADLLGSVQAKVQKALDVTRESFPNDLQFNILMRFTVDQTQTPSLKVKVAILKYIETLAKQMDPADFINSSETRLAVSRVITWTTEPKSSDVRKAAQSVLISLFELNTPEFTMLLGALPKTFQDGATKLLHNHLRNTGNGTQSSMGSPLTRPTPRSPANWSSPLTSPTNTSQNTLSPSAFDYDTENMNSEDIYSSLRGVTEAIQNFSFRSQEDMNEPLKRDSKKDDGDSICGGPGMSDPRAGGDTTDSSQTALDNKASLLHSMPTHSSPRSRDYNPYNYSDSISPFNKSALKEAMFDDDADQFPDDLSLDHSDLVAELLKELSNHNERVEERKIALYELMKLTQEESFSVWDEHFKTILLLLLETLGDKEPSIRALALKVLREILRHQPARFKNYAELTVMKTLEAHKDPHKEVVRSAEEAASVLATSISPEQCIKVLCPIIQTADYPINLAAIKMQTKVIERVSKETLNLLLPEIMPGLIQGYDNSESSVRKACVFCLVAVHAVIGDELKPHLSQLTGSKMKLLNLYIKRAQTGSGGADPTTDVSGQS</sequence>
<evidence type="ECO:0000313" key="23">
    <source>
        <dbReference type="Proteomes" id="UP000504640"/>
    </source>
</evidence>
<evidence type="ECO:0000259" key="22">
    <source>
        <dbReference type="SMART" id="SM01349"/>
    </source>
</evidence>
<evidence type="ECO:0000313" key="24">
    <source>
        <dbReference type="RefSeq" id="XP_032125176.1"/>
    </source>
</evidence>
<accession>A0A6J3H4P9</accession>
<evidence type="ECO:0000256" key="12">
    <source>
        <dbReference type="ARBA" id="ARBA00022838"/>
    </source>
</evidence>
<dbReference type="GO" id="GO:0005881">
    <property type="term" value="C:cytoplasmic microtubule"/>
    <property type="evidence" value="ECO:0007669"/>
    <property type="project" value="TreeGrafter"/>
</dbReference>
<dbReference type="Pfam" id="PF21041">
    <property type="entry name" value="XMAP215_CLASP_TOG"/>
    <property type="match status" value="1"/>
</dbReference>
<comment type="function">
    <text evidence="17">Microtubule plus-end tracking protein that promotes the stabilization of dynamic microtubules. Involved in the nucleation of noncentrosomal microtubules originating from the trans-Golgi network (TGN). Required for the polarization of the cytoplasmic microtubule arrays in migrating cells towards the leading edge of the cell. May act at the cell cortex to enhance the frequency of rescue of depolymerizing microtubules by attaching their plus-ends to cortical platforms composed of ERC1 and PHLDB2. This cortical microtubule stabilizing activity is regulated at least in part by phosphatidylinositol 3-kinase signaling. Also performs a similar stabilizing function at the kinetochore which is essential for the bipolar alignment of chromosomes on the mitotic spindle.</text>
</comment>
<keyword evidence="11" id="KW-0498">Mitosis</keyword>
<feature type="compositionally biased region" description="Polar residues" evidence="21">
    <location>
        <begin position="1112"/>
        <end position="1133"/>
    </location>
</feature>
<dbReference type="GO" id="GO:0005794">
    <property type="term" value="C:Golgi apparatus"/>
    <property type="evidence" value="ECO:0007669"/>
    <property type="project" value="UniProtKB-SubCell"/>
</dbReference>
<dbReference type="GO" id="GO:0006903">
    <property type="term" value="P:vesicle targeting"/>
    <property type="evidence" value="ECO:0007669"/>
    <property type="project" value="UniProtKB-ARBA"/>
</dbReference>
<dbReference type="Pfam" id="PF23271">
    <property type="entry name" value="HEAT_GCN1"/>
    <property type="match status" value="1"/>
</dbReference>
<dbReference type="Proteomes" id="UP000504640">
    <property type="component" value="Unplaced"/>
</dbReference>
<feature type="domain" description="TOG" evidence="22">
    <location>
        <begin position="859"/>
        <end position="1096"/>
    </location>
</feature>
<dbReference type="SMART" id="SM01349">
    <property type="entry name" value="TOG"/>
    <property type="match status" value="4"/>
</dbReference>
<dbReference type="GO" id="GO:0051010">
    <property type="term" value="F:microtubule plus-end binding"/>
    <property type="evidence" value="ECO:0007669"/>
    <property type="project" value="UniProtKB-ARBA"/>
</dbReference>
<evidence type="ECO:0000256" key="15">
    <source>
        <dbReference type="ARBA" id="ARBA00023306"/>
    </source>
</evidence>
<protein>
    <recommendedName>
        <fullName evidence="18">CLIP-associating protein 1</fullName>
    </recommendedName>
    <alternativeName>
        <fullName evidence="19">Cytoplasmic linker-associated protein 1</fullName>
    </alternativeName>
</protein>
<dbReference type="GO" id="GO:0051301">
    <property type="term" value="P:cell division"/>
    <property type="evidence" value="ECO:0007669"/>
    <property type="project" value="UniProtKB-KW"/>
</dbReference>
<dbReference type="InterPro" id="IPR024395">
    <property type="entry name" value="CLASP_N_dom"/>
</dbReference>
<evidence type="ECO:0000256" key="18">
    <source>
        <dbReference type="ARBA" id="ARBA00071710"/>
    </source>
</evidence>
<dbReference type="GO" id="GO:0051893">
    <property type="term" value="P:regulation of focal adhesion assembly"/>
    <property type="evidence" value="ECO:0007669"/>
    <property type="project" value="UniProtKB-ARBA"/>
</dbReference>
<keyword evidence="15" id="KW-0131">Cell cycle</keyword>
<reference evidence="24" key="1">
    <citation type="submission" date="2025-08" db="UniProtKB">
        <authorList>
            <consortium name="RefSeq"/>
        </authorList>
    </citation>
    <scope>IDENTIFICATION</scope>
    <source>
        <tissue evidence="24">Blood</tissue>
    </source>
</reference>
<keyword evidence="6" id="KW-0158">Chromosome</keyword>
<evidence type="ECO:0000256" key="2">
    <source>
        <dbReference type="ARBA" id="ARBA00004300"/>
    </source>
</evidence>
<evidence type="ECO:0000256" key="8">
    <source>
        <dbReference type="ARBA" id="ARBA00022618"/>
    </source>
</evidence>
<feature type="compositionally biased region" description="Low complexity" evidence="21">
    <location>
        <begin position="686"/>
        <end position="700"/>
    </location>
</feature>
<dbReference type="RefSeq" id="XP_032125176.1">
    <property type="nucleotide sequence ID" value="XM_032269285.1"/>
</dbReference>
<dbReference type="GO" id="GO:1903690">
    <property type="term" value="P:negative regulation of wound healing, spreading of epidermal cells"/>
    <property type="evidence" value="ECO:0007669"/>
    <property type="project" value="UniProtKB-ARBA"/>
</dbReference>
<dbReference type="InterPro" id="IPR021133">
    <property type="entry name" value="HEAT_type_2"/>
</dbReference>
<evidence type="ECO:0000256" key="20">
    <source>
        <dbReference type="PROSITE-ProRule" id="PRU00103"/>
    </source>
</evidence>
<feature type="compositionally biased region" description="Polar residues" evidence="21">
    <location>
        <begin position="568"/>
        <end position="579"/>
    </location>
</feature>
<dbReference type="GO" id="GO:0010634">
    <property type="term" value="P:positive regulation of epithelial cell migration"/>
    <property type="evidence" value="ECO:0007669"/>
    <property type="project" value="UniProtKB-ARBA"/>
</dbReference>
<evidence type="ECO:0000256" key="11">
    <source>
        <dbReference type="ARBA" id="ARBA00022776"/>
    </source>
</evidence>